<sequence length="394" mass="46014">MSSNSDPSLPPSTASNSCARSRPNTPTTTSKYERTEDTLRRMLTLRLQRLLVRKDAKHTTYKDLIPQHMASRKGDSLYTKKVGANMREIVQRYESGARKERDPLDETAMRAAFTMREKKQNGEQEALLQNTLNAYALKASRDSVYNPIRREKLEGVVEGMKFQQERLMREYQRSLSNKSPASLSASSAISATNAEMAHEIALVEEERRKLEEERREQQELTRIEMEKKRRAEAEERVRERERQRESARRKAMLEVAQEEARRKSRMPESPQEILHRFYEPIFRALWNMEFEALNGTNPFRVVIDERNCAAHGVPDYCSIVRKPMNLTYIREKVNSKEYLKLQDFFDDVNLLVKNALLYNSDPADPFHLAAKELRKKFRTLAKEVVQKLQGKKQK</sequence>
<dbReference type="InterPro" id="IPR036427">
    <property type="entry name" value="Bromodomain-like_sf"/>
</dbReference>
<dbReference type="PRINTS" id="PR00503">
    <property type="entry name" value="BROMODOMAIN"/>
</dbReference>
<evidence type="ECO:0000256" key="3">
    <source>
        <dbReference type="SAM" id="MobiDB-lite"/>
    </source>
</evidence>
<organism evidence="5">
    <name type="scientific">Leptocylindrus danicus</name>
    <dbReference type="NCBI Taxonomy" id="163516"/>
    <lineage>
        <taxon>Eukaryota</taxon>
        <taxon>Sar</taxon>
        <taxon>Stramenopiles</taxon>
        <taxon>Ochrophyta</taxon>
        <taxon>Bacillariophyta</taxon>
        <taxon>Coscinodiscophyceae</taxon>
        <taxon>Chaetocerotophycidae</taxon>
        <taxon>Leptocylindrales</taxon>
        <taxon>Leptocylindraceae</taxon>
        <taxon>Leptocylindrus</taxon>
    </lineage>
</organism>
<keyword evidence="1 2" id="KW-0103">Bromodomain</keyword>
<reference evidence="5" key="1">
    <citation type="submission" date="2021-01" db="EMBL/GenBank/DDBJ databases">
        <authorList>
            <person name="Corre E."/>
            <person name="Pelletier E."/>
            <person name="Niang G."/>
            <person name="Scheremetjew M."/>
            <person name="Finn R."/>
            <person name="Kale V."/>
            <person name="Holt S."/>
            <person name="Cochrane G."/>
            <person name="Meng A."/>
            <person name="Brown T."/>
            <person name="Cohen L."/>
        </authorList>
    </citation>
    <scope>NUCLEOTIDE SEQUENCE</scope>
    <source>
        <strain evidence="5">B650</strain>
    </source>
</reference>
<feature type="compositionally biased region" description="Polar residues" evidence="3">
    <location>
        <begin position="1"/>
        <end position="30"/>
    </location>
</feature>
<dbReference type="Gene3D" id="1.20.920.10">
    <property type="entry name" value="Bromodomain-like"/>
    <property type="match status" value="1"/>
</dbReference>
<dbReference type="CDD" id="cd04369">
    <property type="entry name" value="Bromodomain"/>
    <property type="match status" value="1"/>
</dbReference>
<dbReference type="SUPFAM" id="SSF47370">
    <property type="entry name" value="Bromodomain"/>
    <property type="match status" value="1"/>
</dbReference>
<evidence type="ECO:0000313" key="5">
    <source>
        <dbReference type="EMBL" id="CAD9564806.1"/>
    </source>
</evidence>
<proteinExistence type="predicted"/>
<feature type="region of interest" description="Disordered" evidence="3">
    <location>
        <begin position="1"/>
        <end position="37"/>
    </location>
</feature>
<gene>
    <name evidence="5" type="ORF">LDAN0321_LOCUS4669</name>
</gene>
<dbReference type="AlphaFoldDB" id="A0A7S2K3Z7"/>
<dbReference type="PANTHER" id="PTHR45926">
    <property type="entry name" value="OSJNBA0053K19.4 PROTEIN"/>
    <property type="match status" value="1"/>
</dbReference>
<dbReference type="Pfam" id="PF00439">
    <property type="entry name" value="Bromodomain"/>
    <property type="match status" value="1"/>
</dbReference>
<feature type="domain" description="Bromo" evidence="4">
    <location>
        <begin position="291"/>
        <end position="366"/>
    </location>
</feature>
<accession>A0A7S2K3Z7</accession>
<protein>
    <recommendedName>
        <fullName evidence="4">Bromo domain-containing protein</fullName>
    </recommendedName>
</protein>
<dbReference type="InterPro" id="IPR001487">
    <property type="entry name" value="Bromodomain"/>
</dbReference>
<feature type="region of interest" description="Disordered" evidence="3">
    <location>
        <begin position="226"/>
        <end position="250"/>
    </location>
</feature>
<dbReference type="PROSITE" id="PS50014">
    <property type="entry name" value="BROMODOMAIN_2"/>
    <property type="match status" value="1"/>
</dbReference>
<dbReference type="SMART" id="SM00297">
    <property type="entry name" value="BROMO"/>
    <property type="match status" value="1"/>
</dbReference>
<name>A0A7S2K3Z7_9STRA</name>
<evidence type="ECO:0000259" key="4">
    <source>
        <dbReference type="PROSITE" id="PS50014"/>
    </source>
</evidence>
<evidence type="ECO:0000256" key="1">
    <source>
        <dbReference type="ARBA" id="ARBA00023117"/>
    </source>
</evidence>
<dbReference type="EMBL" id="HBGY01007472">
    <property type="protein sequence ID" value="CAD9564806.1"/>
    <property type="molecule type" value="Transcribed_RNA"/>
</dbReference>
<evidence type="ECO:0000256" key="2">
    <source>
        <dbReference type="PROSITE-ProRule" id="PRU00035"/>
    </source>
</evidence>